<reference evidence="1 2" key="1">
    <citation type="submission" date="2016-10" db="EMBL/GenBank/DDBJ databases">
        <title>Comparative genomics of Bacillus thuringiensis reveals a path to pathogens against multiple invertebrate hosts.</title>
        <authorList>
            <person name="Zheng J."/>
            <person name="Gao Q."/>
            <person name="Liu H."/>
            <person name="Peng D."/>
            <person name="Ruan L."/>
            <person name="Sun M."/>
        </authorList>
    </citation>
    <scope>NUCLEOTIDE SEQUENCE [LARGE SCALE GENOMIC DNA]</scope>
    <source>
        <strain evidence="1">BGSC 4BM1</strain>
    </source>
</reference>
<evidence type="ECO:0000313" key="2">
    <source>
        <dbReference type="Proteomes" id="UP000194860"/>
    </source>
</evidence>
<comment type="caution">
    <text evidence="1">The sequence shown here is derived from an EMBL/GenBank/DDBJ whole genome shotgun (WGS) entry which is preliminary data.</text>
</comment>
<proteinExistence type="predicted"/>
<name>A0A243ADN5_BACTU</name>
<sequence>MKLKYFKEYFSYPDILIMSCLFFASFGFMILHLTSIGIWGAFLTISQLFFRVLIDQISEILSQLECKPNTPNMCPFFNRGQIWCDE</sequence>
<dbReference type="EMBL" id="NFDG01000104">
    <property type="protein sequence ID" value="OTY18457.1"/>
    <property type="molecule type" value="Genomic_DNA"/>
</dbReference>
<evidence type="ECO:0000313" key="1">
    <source>
        <dbReference type="EMBL" id="OTY18457.1"/>
    </source>
</evidence>
<dbReference type="AlphaFoldDB" id="A0A243ADN5"/>
<gene>
    <name evidence="1" type="ORF">BK732_12970</name>
</gene>
<organism evidence="1 2">
    <name type="scientific">Bacillus thuringiensis serovar navarrensis</name>
    <dbReference type="NCBI Taxonomy" id="339658"/>
    <lineage>
        <taxon>Bacteria</taxon>
        <taxon>Bacillati</taxon>
        <taxon>Bacillota</taxon>
        <taxon>Bacilli</taxon>
        <taxon>Bacillales</taxon>
        <taxon>Bacillaceae</taxon>
        <taxon>Bacillus</taxon>
        <taxon>Bacillus cereus group</taxon>
    </lineage>
</organism>
<dbReference type="Proteomes" id="UP000194860">
    <property type="component" value="Unassembled WGS sequence"/>
</dbReference>
<protein>
    <submittedName>
        <fullName evidence="1">Uncharacterized protein</fullName>
    </submittedName>
</protein>
<accession>A0A243ADN5</accession>